<comment type="caution">
    <text evidence="2">The sequence shown here is derived from an EMBL/GenBank/DDBJ whole genome shotgun (WGS) entry which is preliminary data.</text>
</comment>
<feature type="compositionally biased region" description="Basic and acidic residues" evidence="1">
    <location>
        <begin position="817"/>
        <end position="829"/>
    </location>
</feature>
<dbReference type="Pfam" id="PF14646">
    <property type="entry name" value="MYCBPAP"/>
    <property type="match status" value="1"/>
</dbReference>
<reference evidence="2" key="1">
    <citation type="journal article" date="2023" name="G3 (Bethesda)">
        <title>Whole genome assemblies of Zophobas morio and Tenebrio molitor.</title>
        <authorList>
            <person name="Kaur S."/>
            <person name="Stinson S.A."/>
            <person name="diCenzo G.C."/>
        </authorList>
    </citation>
    <scope>NUCLEOTIDE SEQUENCE</scope>
    <source>
        <strain evidence="2">QUZm001</strain>
    </source>
</reference>
<protein>
    <submittedName>
        <fullName evidence="2">Uncharacterized protein</fullName>
    </submittedName>
</protein>
<feature type="region of interest" description="Disordered" evidence="1">
    <location>
        <begin position="794"/>
        <end position="829"/>
    </location>
</feature>
<dbReference type="PANTHER" id="PTHR48421:SF1">
    <property type="entry name" value="MYCBP-ASSOCIATED PROTEIN"/>
    <property type="match status" value="1"/>
</dbReference>
<feature type="region of interest" description="Disordered" evidence="1">
    <location>
        <begin position="499"/>
        <end position="554"/>
    </location>
</feature>
<dbReference type="Proteomes" id="UP001168821">
    <property type="component" value="Unassembled WGS sequence"/>
</dbReference>
<evidence type="ECO:0000313" key="2">
    <source>
        <dbReference type="EMBL" id="KAJ3664839.1"/>
    </source>
</evidence>
<feature type="compositionally biased region" description="Basic residues" evidence="1">
    <location>
        <begin position="693"/>
        <end position="713"/>
    </location>
</feature>
<keyword evidence="3" id="KW-1185">Reference proteome</keyword>
<feature type="compositionally biased region" description="Basic and acidic residues" evidence="1">
    <location>
        <begin position="499"/>
        <end position="515"/>
    </location>
</feature>
<evidence type="ECO:0000313" key="3">
    <source>
        <dbReference type="Proteomes" id="UP001168821"/>
    </source>
</evidence>
<dbReference type="InterPro" id="IPR032707">
    <property type="entry name" value="MYCBPAP"/>
</dbReference>
<evidence type="ECO:0000256" key="1">
    <source>
        <dbReference type="SAM" id="MobiDB-lite"/>
    </source>
</evidence>
<dbReference type="AlphaFoldDB" id="A0AA38MRF2"/>
<feature type="region of interest" description="Disordered" evidence="1">
    <location>
        <begin position="687"/>
        <end position="728"/>
    </location>
</feature>
<feature type="compositionally biased region" description="Basic residues" evidence="1">
    <location>
        <begin position="516"/>
        <end position="531"/>
    </location>
</feature>
<proteinExistence type="predicted"/>
<accession>A0AA38MRF2</accession>
<dbReference type="PANTHER" id="PTHR48421">
    <property type="entry name" value="MYCBP-ASSOCIATED PROTEIN"/>
    <property type="match status" value="1"/>
</dbReference>
<organism evidence="2 3">
    <name type="scientific">Zophobas morio</name>
    <dbReference type="NCBI Taxonomy" id="2755281"/>
    <lineage>
        <taxon>Eukaryota</taxon>
        <taxon>Metazoa</taxon>
        <taxon>Ecdysozoa</taxon>
        <taxon>Arthropoda</taxon>
        <taxon>Hexapoda</taxon>
        <taxon>Insecta</taxon>
        <taxon>Pterygota</taxon>
        <taxon>Neoptera</taxon>
        <taxon>Endopterygota</taxon>
        <taxon>Coleoptera</taxon>
        <taxon>Polyphaga</taxon>
        <taxon>Cucujiformia</taxon>
        <taxon>Tenebrionidae</taxon>
        <taxon>Zophobas</taxon>
    </lineage>
</organism>
<feature type="compositionally biased region" description="Basic and acidic residues" evidence="1">
    <location>
        <begin position="799"/>
        <end position="809"/>
    </location>
</feature>
<name>A0AA38MRF2_9CUCU</name>
<dbReference type="EMBL" id="JALNTZ010000001">
    <property type="protein sequence ID" value="KAJ3664839.1"/>
    <property type="molecule type" value="Genomic_DNA"/>
</dbReference>
<gene>
    <name evidence="2" type="ORF">Zmor_000382</name>
</gene>
<sequence>MSGDKNADFCDKEGVLKGWTTWEKEWEKVQGRIGQKLDRKPGDLVMNYAEGIRQVVEEKEVLEYVKIPTEFDKYRGKPDFFELPEALPKRWMECCAKEEARCQCYCGRKVKKVKCCCYSNEPTYFFVKSKPEQFVVPEVRLVGTPDAVRDGKNILNGSRNIYKKWQQGKYRQQQMHKWSHQIKNIVPHWPNMEHLAVVGTKISEPQEPDQKEPEKAASVEDRLKIQSSSSGLFHQYKLSLDINGIPMEFCEHEGIKKFRLFFEYDICSSDIMVDFLNFENRGTATLRISWKKLEKFRLFRNFTNEPWEQHGFYFSRQELVLLPGTRVNLPFWFKTRNAGNYSESWELVTAPRMWSEDYQVILVLESYAYFKDLQKEVDLIVKYIDMEAKNIVMKDILDELLESVKYTETPTVTCYYGEPHLFEIANLVNGRPLFLFNEKMVEELKLIYDSVKIDDCACGWNYSIKQLQMLTHEKDVTMYGEKILSAILDKLLRIEKELKEKPAGTTKQSKEEKKGSKPSKSSKSKKGKKAKKSESSEKEPEITETKELRPEQPYEYSNQLQLQNTLRKFDSPVIINTDREKFAACFHVLGAYFNKMCHELSDLEIRKNIPKTSFYPAAKNKLVHLSAYPERKVYEYFEHNYVPAHEYDDYYPFETNKKPKKLRDIPSEDVEATYVAYFNKPLPKKVDKEDKTKKKGDKGKKKKKDDKKSKSSKKSSTPSGKKGKQSKEKLVRKEVSIVSFNPYGEDFQYVAENELEEEFKPVYSCLGHAVDALVDTLESFECVVPYPTIDVIQSQFPHDGPEPVKKPETESCGGEPPKIEDLVERKEVT</sequence>
<feature type="compositionally biased region" description="Basic and acidic residues" evidence="1">
    <location>
        <begin position="532"/>
        <end position="552"/>
    </location>
</feature>